<feature type="region of interest" description="Disordered" evidence="1">
    <location>
        <begin position="1"/>
        <end position="38"/>
    </location>
</feature>
<evidence type="ECO:0000313" key="3">
    <source>
        <dbReference type="Proteomes" id="UP000053800"/>
    </source>
</evidence>
<keyword evidence="3" id="KW-1185">Reference proteome</keyword>
<feature type="compositionally biased region" description="Polar residues" evidence="1">
    <location>
        <begin position="1"/>
        <end position="22"/>
    </location>
</feature>
<protein>
    <submittedName>
        <fullName evidence="2">Uncharacterized protein</fullName>
    </submittedName>
</protein>
<dbReference type="Proteomes" id="UP000053800">
    <property type="component" value="Unassembled WGS sequence"/>
</dbReference>
<accession>A0ABR5B378</accession>
<reference evidence="2 3" key="1">
    <citation type="submission" date="2015-01" db="EMBL/GenBank/DDBJ databases">
        <title>The Genome Sequence of Cryptococcus gattii CA1873.</title>
        <authorList>
            <consortium name="The Broad Institute Genomics Platform"/>
            <person name="Cuomo C."/>
            <person name="Litvintseva A."/>
            <person name="Chen Y."/>
            <person name="Heitman J."/>
            <person name="Sun S."/>
            <person name="Springer D."/>
            <person name="Dromer F."/>
            <person name="Young S."/>
            <person name="Zeng Q."/>
            <person name="Gargeya S."/>
            <person name="Abouelleil A."/>
            <person name="Alvarado L."/>
            <person name="Chapman S.B."/>
            <person name="Gainer-Dewar J."/>
            <person name="Goldberg J."/>
            <person name="Griggs A."/>
            <person name="Gujja S."/>
            <person name="Hansen M."/>
            <person name="Howarth C."/>
            <person name="Imamovic A."/>
            <person name="Larimer J."/>
            <person name="Murphy C."/>
            <person name="Naylor J."/>
            <person name="Pearson M."/>
            <person name="Priest M."/>
            <person name="Roberts A."/>
            <person name="Saif S."/>
            <person name="Shea T."/>
            <person name="Sykes S."/>
            <person name="Wortman J."/>
            <person name="Nusbaum C."/>
            <person name="Birren B."/>
        </authorList>
    </citation>
    <scope>NUCLEOTIDE SEQUENCE [LARGE SCALE GENOMIC DNA]</scope>
    <source>
        <strain evidence="2 3">CA1873</strain>
    </source>
</reference>
<dbReference type="EMBL" id="KN848909">
    <property type="protein sequence ID" value="KIR57829.1"/>
    <property type="molecule type" value="Genomic_DNA"/>
</dbReference>
<evidence type="ECO:0000256" key="1">
    <source>
        <dbReference type="SAM" id="MobiDB-lite"/>
    </source>
</evidence>
<name>A0ABR5B378_CRYGA</name>
<evidence type="ECO:0000313" key="2">
    <source>
        <dbReference type="EMBL" id="KIR57829.1"/>
    </source>
</evidence>
<sequence length="65" mass="6696">MDSSATCPGNDGFSNDYSTVGSADNFDPENTPIQSAGWKASAQVTQMASPPSTVIAYVAAPKPML</sequence>
<proteinExistence type="predicted"/>
<organism evidence="2 3">
    <name type="scientific">Cryptococcus bacillisporus CA1873</name>
    <dbReference type="NCBI Taxonomy" id="1296111"/>
    <lineage>
        <taxon>Eukaryota</taxon>
        <taxon>Fungi</taxon>
        <taxon>Dikarya</taxon>
        <taxon>Basidiomycota</taxon>
        <taxon>Agaricomycotina</taxon>
        <taxon>Tremellomycetes</taxon>
        <taxon>Tremellales</taxon>
        <taxon>Cryptococcaceae</taxon>
        <taxon>Cryptococcus</taxon>
        <taxon>Cryptococcus gattii species complex</taxon>
    </lineage>
</organism>
<gene>
    <name evidence="2" type="ORF">I314_06333</name>
</gene>